<evidence type="ECO:0000313" key="2">
    <source>
        <dbReference type="EMBL" id="CCD52197.1"/>
    </source>
</evidence>
<evidence type="ECO:0000313" key="3">
    <source>
        <dbReference type="Proteomes" id="UP000008177"/>
    </source>
</evidence>
<dbReference type="AlphaFoldDB" id="G2YKP9"/>
<dbReference type="Proteomes" id="UP000008177">
    <property type="component" value="Unplaced contigs"/>
</dbReference>
<dbReference type="EMBL" id="FQ790341">
    <property type="protein sequence ID" value="CCD52197.1"/>
    <property type="molecule type" value="Genomic_DNA"/>
</dbReference>
<gene>
    <name evidence="2" type="ORF">BofuT4_uP079920.1</name>
</gene>
<feature type="region of interest" description="Disordered" evidence="1">
    <location>
        <begin position="29"/>
        <end position="53"/>
    </location>
</feature>
<dbReference type="InParanoid" id="G2YKP9"/>
<protein>
    <submittedName>
        <fullName evidence="2">Uncharacterized protein</fullName>
    </submittedName>
</protein>
<evidence type="ECO:0000256" key="1">
    <source>
        <dbReference type="SAM" id="MobiDB-lite"/>
    </source>
</evidence>
<reference evidence="3" key="1">
    <citation type="journal article" date="2011" name="PLoS Genet.">
        <title>Genomic analysis of the necrotrophic fungal pathogens Sclerotinia sclerotiorum and Botrytis cinerea.</title>
        <authorList>
            <person name="Amselem J."/>
            <person name="Cuomo C.A."/>
            <person name="van Kan J.A."/>
            <person name="Viaud M."/>
            <person name="Benito E.P."/>
            <person name="Couloux A."/>
            <person name="Coutinho P.M."/>
            <person name="de Vries R.P."/>
            <person name="Dyer P.S."/>
            <person name="Fillinger S."/>
            <person name="Fournier E."/>
            <person name="Gout L."/>
            <person name="Hahn M."/>
            <person name="Kohn L."/>
            <person name="Lapalu N."/>
            <person name="Plummer K.M."/>
            <person name="Pradier J.M."/>
            <person name="Quevillon E."/>
            <person name="Sharon A."/>
            <person name="Simon A."/>
            <person name="ten Have A."/>
            <person name="Tudzynski B."/>
            <person name="Tudzynski P."/>
            <person name="Wincker P."/>
            <person name="Andrew M."/>
            <person name="Anthouard V."/>
            <person name="Beever R.E."/>
            <person name="Beffa R."/>
            <person name="Benoit I."/>
            <person name="Bouzid O."/>
            <person name="Brault B."/>
            <person name="Chen Z."/>
            <person name="Choquer M."/>
            <person name="Collemare J."/>
            <person name="Cotton P."/>
            <person name="Danchin E.G."/>
            <person name="Da Silva C."/>
            <person name="Gautier A."/>
            <person name="Giraud C."/>
            <person name="Giraud T."/>
            <person name="Gonzalez C."/>
            <person name="Grossetete S."/>
            <person name="Guldener U."/>
            <person name="Henrissat B."/>
            <person name="Howlett B.J."/>
            <person name="Kodira C."/>
            <person name="Kretschmer M."/>
            <person name="Lappartient A."/>
            <person name="Leroch M."/>
            <person name="Levis C."/>
            <person name="Mauceli E."/>
            <person name="Neuveglise C."/>
            <person name="Oeser B."/>
            <person name="Pearson M."/>
            <person name="Poulain J."/>
            <person name="Poussereau N."/>
            <person name="Quesneville H."/>
            <person name="Rascle C."/>
            <person name="Schumacher J."/>
            <person name="Segurens B."/>
            <person name="Sexton A."/>
            <person name="Silva E."/>
            <person name="Sirven C."/>
            <person name="Soanes D.M."/>
            <person name="Talbot N.J."/>
            <person name="Templeton M."/>
            <person name="Yandava C."/>
            <person name="Yarden O."/>
            <person name="Zeng Q."/>
            <person name="Rollins J.A."/>
            <person name="Lebrun M.H."/>
            <person name="Dickman M."/>
        </authorList>
    </citation>
    <scope>NUCLEOTIDE SEQUENCE [LARGE SCALE GENOMIC DNA]</scope>
    <source>
        <strain evidence="3">T4</strain>
    </source>
</reference>
<name>G2YKP9_BOTF4</name>
<proteinExistence type="predicted"/>
<dbReference type="HOGENOM" id="CLU_3068427_0_0_1"/>
<sequence length="53" mass="5970">MILHPPGKQDLLASRVMGSWSSILEAAAEEEEKEREREEKAATLVIPTQHRSL</sequence>
<accession>G2YKP9</accession>
<organism evidence="2 3">
    <name type="scientific">Botryotinia fuckeliana (strain T4)</name>
    <name type="common">Noble rot fungus</name>
    <name type="synonym">Botrytis cinerea</name>
    <dbReference type="NCBI Taxonomy" id="999810"/>
    <lineage>
        <taxon>Eukaryota</taxon>
        <taxon>Fungi</taxon>
        <taxon>Dikarya</taxon>
        <taxon>Ascomycota</taxon>
        <taxon>Pezizomycotina</taxon>
        <taxon>Leotiomycetes</taxon>
        <taxon>Helotiales</taxon>
        <taxon>Sclerotiniaceae</taxon>
        <taxon>Botrytis</taxon>
    </lineage>
</organism>